<evidence type="ECO:0000313" key="1">
    <source>
        <dbReference type="EMBL" id="CAJ0596485.1"/>
    </source>
</evidence>
<dbReference type="Pfam" id="PF05133">
    <property type="entry name" value="SPP1_portal"/>
    <property type="match status" value="1"/>
</dbReference>
<gene>
    <name evidence="1" type="ORF">CYNAS_LOCUS8468</name>
</gene>
<organism evidence="1 2">
    <name type="scientific">Cylicocyclus nassatus</name>
    <name type="common">Nematode worm</name>
    <dbReference type="NCBI Taxonomy" id="53992"/>
    <lineage>
        <taxon>Eukaryota</taxon>
        <taxon>Metazoa</taxon>
        <taxon>Ecdysozoa</taxon>
        <taxon>Nematoda</taxon>
        <taxon>Chromadorea</taxon>
        <taxon>Rhabditida</taxon>
        <taxon>Rhabditina</taxon>
        <taxon>Rhabditomorpha</taxon>
        <taxon>Strongyloidea</taxon>
        <taxon>Strongylidae</taxon>
        <taxon>Cylicocyclus</taxon>
    </lineage>
</organism>
<dbReference type="NCBIfam" id="TIGR01547">
    <property type="entry name" value="phage_term_2"/>
    <property type="match status" value="1"/>
</dbReference>
<dbReference type="Pfam" id="PF03237">
    <property type="entry name" value="Terminase_6N"/>
    <property type="match status" value="1"/>
</dbReference>
<dbReference type="Proteomes" id="UP001176961">
    <property type="component" value="Unassembled WGS sequence"/>
</dbReference>
<dbReference type="Gene3D" id="3.40.50.300">
    <property type="entry name" value="P-loop containing nucleotide triphosphate hydrolases"/>
    <property type="match status" value="1"/>
</dbReference>
<reference evidence="1" key="1">
    <citation type="submission" date="2023-07" db="EMBL/GenBank/DDBJ databases">
        <authorList>
            <consortium name="CYATHOMIX"/>
        </authorList>
    </citation>
    <scope>NUCLEOTIDE SEQUENCE</scope>
    <source>
        <strain evidence="1">N/A</strain>
    </source>
</reference>
<protein>
    <recommendedName>
        <fullName evidence="3">Phage portal protein</fullName>
    </recommendedName>
</protein>
<dbReference type="InterPro" id="IPR027417">
    <property type="entry name" value="P-loop_NTPase"/>
</dbReference>
<evidence type="ECO:0000313" key="2">
    <source>
        <dbReference type="Proteomes" id="UP001176961"/>
    </source>
</evidence>
<dbReference type="AlphaFoldDB" id="A0AA36GQJ8"/>
<comment type="caution">
    <text evidence="1">The sequence shown here is derived from an EMBL/GenBank/DDBJ whole genome shotgun (WGS) entry which is preliminary data.</text>
</comment>
<dbReference type="Gene3D" id="3.30.420.280">
    <property type="match status" value="1"/>
</dbReference>
<accession>A0AA36GQJ8</accession>
<sequence>MVQLQAVTTILKMSGMLSEDSTPELDQAKLRKANSEADIAKSKAILAQYEVQIRQEEFADNDEEERTDDLMGAKQLQVLFWWQYPEYQDKFAIIADGSVRAGKTVVMSTSYIRWAMESFNGRNFGMAGKTIGSLRRNVIRDLKRILISEHYRVHDNQSENMITVSKNGRTNYFFLFGGTNEASQDLVQGITLAGFFFDEVALMPESFVSQATSRLSVEHSKAWFNCNPESPYHWFKLNWIDKLSDKKAIRVHFLMKDNPSLSKETIDRYENMYSGVFYRRYILGEWSVADGVVYDNFDRETMVVDVPDDVVWEQQWISIDYGTLNPTVFKLWSLYKGVWYNRAEYYYSGRETSKQKTDEQYIDDLEDFFYENELNRESVKLIVDPSAASFKKSLRNRGFTVVNANNNVLDGIRFMMTQMNAGKMKWTENRGDLVETYLNDNCYVDDDNVFYFNGDKITREDIDVFILKHSSIVRDYEKYRNYYKSKHTEILNAKPKPDYKPDNRLVINHAKKIVDTYSGFAVGKPIQISLTEDLANTSLAEFNRSRNMDTVISRVWKESSIFGRAYFYVYGDNGEIRVTNTSPLNTFVIYDDTVAHKPLYAVRYSTVGMGLQKRITLYSDKFIYEISEKNAGMGQKKANPFDLIPIVEVVENDERLGLIENVITLIDEVDKAISEKSNDVAYFADAYLKVLGALLTDEQLKNLRDKRVINMKSAETEDDTPEKLEVDFLSKPNADGTQENLLNRVIDNIYQMSMIVNLNDKDFGNSTGVALEMKYKPMLSLATLKSRLFSESLKRMYQVVFASNLIKNVGEEAWKDLDISFQYDLPHDVLSEVQTAQALASLGVSTETWLKVISVVNDPKQEEDKMLNEQKQQFKNNLEMIASGNIKPDGEVNDNGPRREE</sequence>
<keyword evidence="2" id="KW-1185">Reference proteome</keyword>
<dbReference type="EMBL" id="CATQJL010000170">
    <property type="protein sequence ID" value="CAJ0596485.1"/>
    <property type="molecule type" value="Genomic_DNA"/>
</dbReference>
<dbReference type="NCBIfam" id="TIGR01538">
    <property type="entry name" value="portal_SPP1"/>
    <property type="match status" value="1"/>
</dbReference>
<name>A0AA36GQJ8_CYLNA</name>
<dbReference type="InterPro" id="IPR021145">
    <property type="entry name" value="Portal_protein_SPP1_Gp6-like"/>
</dbReference>
<proteinExistence type="predicted"/>
<evidence type="ECO:0008006" key="3">
    <source>
        <dbReference type="Google" id="ProtNLM"/>
    </source>
</evidence>
<dbReference type="InterPro" id="IPR006437">
    <property type="entry name" value="Phage_terminase_lsu"/>
</dbReference>
<dbReference type="InterPro" id="IPR006428">
    <property type="entry name" value="Portal_SPP1-type"/>
</dbReference>